<evidence type="ECO:0000256" key="2">
    <source>
        <dbReference type="ARBA" id="ARBA00010992"/>
    </source>
</evidence>
<dbReference type="SUPFAM" id="SSF103473">
    <property type="entry name" value="MFS general substrate transporter"/>
    <property type="match status" value="1"/>
</dbReference>
<dbReference type="InterPro" id="IPR005828">
    <property type="entry name" value="MFS_sugar_transport-like"/>
</dbReference>
<feature type="transmembrane region" description="Helical" evidence="9">
    <location>
        <begin position="130"/>
        <end position="148"/>
    </location>
</feature>
<feature type="transmembrane region" description="Helical" evidence="9">
    <location>
        <begin position="403"/>
        <end position="426"/>
    </location>
</feature>
<evidence type="ECO:0000313" key="12">
    <source>
        <dbReference type="Proteomes" id="UP001197093"/>
    </source>
</evidence>
<dbReference type="Proteomes" id="UP001197093">
    <property type="component" value="Unassembled WGS sequence"/>
</dbReference>
<feature type="compositionally biased region" description="Basic and acidic residues" evidence="8">
    <location>
        <begin position="1"/>
        <end position="10"/>
    </location>
</feature>
<dbReference type="AlphaFoldDB" id="A0AAD4HWU8"/>
<dbReference type="InterPro" id="IPR036259">
    <property type="entry name" value="MFS_trans_sf"/>
</dbReference>
<comment type="caution">
    <text evidence="11">The sequence shown here is derived from an EMBL/GenBank/DDBJ whole genome shotgun (WGS) entry which is preliminary data.</text>
</comment>
<evidence type="ECO:0000256" key="9">
    <source>
        <dbReference type="SAM" id="Phobius"/>
    </source>
</evidence>
<evidence type="ECO:0000256" key="3">
    <source>
        <dbReference type="ARBA" id="ARBA00022448"/>
    </source>
</evidence>
<comment type="similarity">
    <text evidence="2 7">Belongs to the major facilitator superfamily. Sugar transporter (TC 2.A.1.1) family.</text>
</comment>
<dbReference type="GO" id="GO:0005351">
    <property type="term" value="F:carbohydrate:proton symporter activity"/>
    <property type="evidence" value="ECO:0007669"/>
    <property type="project" value="TreeGrafter"/>
</dbReference>
<keyword evidence="4 9" id="KW-0812">Transmembrane</keyword>
<evidence type="ECO:0000313" key="11">
    <source>
        <dbReference type="EMBL" id="KAG7285795.1"/>
    </source>
</evidence>
<keyword evidence="3 7" id="KW-0813">Transport</keyword>
<reference evidence="11" key="1">
    <citation type="submission" date="2023-02" db="EMBL/GenBank/DDBJ databases">
        <authorList>
            <person name="Palmer J.M."/>
        </authorList>
    </citation>
    <scope>NUCLEOTIDE SEQUENCE</scope>
    <source>
        <strain evidence="11">FW57</strain>
    </source>
</reference>
<dbReference type="NCBIfam" id="TIGR00879">
    <property type="entry name" value="SP"/>
    <property type="match status" value="1"/>
</dbReference>
<dbReference type="EMBL" id="JAHCVI010000004">
    <property type="protein sequence ID" value="KAG7285795.1"/>
    <property type="molecule type" value="Genomic_DNA"/>
</dbReference>
<feature type="transmembrane region" description="Helical" evidence="9">
    <location>
        <begin position="183"/>
        <end position="204"/>
    </location>
</feature>
<organism evidence="11 12">
    <name type="scientific">Staphylotrichum longicolle</name>
    <dbReference type="NCBI Taxonomy" id="669026"/>
    <lineage>
        <taxon>Eukaryota</taxon>
        <taxon>Fungi</taxon>
        <taxon>Dikarya</taxon>
        <taxon>Ascomycota</taxon>
        <taxon>Pezizomycotina</taxon>
        <taxon>Sordariomycetes</taxon>
        <taxon>Sordariomycetidae</taxon>
        <taxon>Sordariales</taxon>
        <taxon>Chaetomiaceae</taxon>
        <taxon>Staphylotrichum</taxon>
    </lineage>
</organism>
<feature type="transmembrane region" description="Helical" evidence="9">
    <location>
        <begin position="154"/>
        <end position="176"/>
    </location>
</feature>
<dbReference type="Pfam" id="PF00083">
    <property type="entry name" value="Sugar_tr"/>
    <property type="match status" value="1"/>
</dbReference>
<dbReference type="Gene3D" id="1.20.1250.20">
    <property type="entry name" value="MFS general substrate transporter like domains"/>
    <property type="match status" value="1"/>
</dbReference>
<sequence length="518" mass="55528">MAEKSMEPAHVEAAASDNHDTESNLKSAVAATANQQEHELTLGDLFRNHKAVIWWCFFWAMAAVGWGFDAQVNGAMISVASFRRDFGHVENGEAVLPAPWQAAFNCISTVGQFFGGFACSWVADRTGRKTALLSGIVICTGGCIGQILSSARGAFLASKLILGVGLGFYLTIAPLACSELAPLALRGSATAGVNLGVAIGQLLSNAVVKGFGERDDRWAYRAPFAIQLFFAAFLLLGLPFSPESPWYLARKGMRERAAASLRTLYGGCYDVDKGLTMLDATIQEEAMSENAEKSFLDCFRGTNRLRTGISTGVFLCQHMVGIIFVLGYSTYFFQLAGLDPSNSFDLGVGVTACGVLGNILSWFVVERYGRRSIFLSGMASLTVILLLIGIMDVVPTGAAKWVQAAVTVIYAFVYFLTIGAMAFAILGEASSTVLRAKTISLATATQALCGIAMNFAIPYMVNPDEGNLKGKVGFIFGGLALVGTIGSYFYVPELKGKTFDEIDRLFAAKVPPRKMGQM</sequence>
<feature type="transmembrane region" description="Helical" evidence="9">
    <location>
        <begin position="313"/>
        <end position="334"/>
    </location>
</feature>
<dbReference type="FunFam" id="1.20.1250.20:FF:000078">
    <property type="entry name" value="MFS maltose transporter, putative"/>
    <property type="match status" value="1"/>
</dbReference>
<feature type="transmembrane region" description="Helical" evidence="9">
    <location>
        <begin position="102"/>
        <end position="123"/>
    </location>
</feature>
<feature type="transmembrane region" description="Helical" evidence="9">
    <location>
        <begin position="51"/>
        <end position="68"/>
    </location>
</feature>
<evidence type="ECO:0000256" key="4">
    <source>
        <dbReference type="ARBA" id="ARBA00022692"/>
    </source>
</evidence>
<feature type="transmembrane region" description="Helical" evidence="9">
    <location>
        <begin position="472"/>
        <end position="491"/>
    </location>
</feature>
<feature type="transmembrane region" description="Helical" evidence="9">
    <location>
        <begin position="438"/>
        <end position="460"/>
    </location>
</feature>
<keyword evidence="12" id="KW-1185">Reference proteome</keyword>
<evidence type="ECO:0000256" key="6">
    <source>
        <dbReference type="ARBA" id="ARBA00023136"/>
    </source>
</evidence>
<dbReference type="PROSITE" id="PS50850">
    <property type="entry name" value="MFS"/>
    <property type="match status" value="1"/>
</dbReference>
<feature type="transmembrane region" description="Helical" evidence="9">
    <location>
        <begin position="224"/>
        <end position="241"/>
    </location>
</feature>
<dbReference type="InterPro" id="IPR050360">
    <property type="entry name" value="MFS_Sugar_Transporters"/>
</dbReference>
<feature type="region of interest" description="Disordered" evidence="8">
    <location>
        <begin position="1"/>
        <end position="25"/>
    </location>
</feature>
<feature type="transmembrane region" description="Helical" evidence="9">
    <location>
        <begin position="372"/>
        <end position="391"/>
    </location>
</feature>
<feature type="domain" description="Major facilitator superfamily (MFS) profile" evidence="10">
    <location>
        <begin position="55"/>
        <end position="495"/>
    </location>
</feature>
<dbReference type="GO" id="GO:0016020">
    <property type="term" value="C:membrane"/>
    <property type="evidence" value="ECO:0007669"/>
    <property type="project" value="UniProtKB-SubCell"/>
</dbReference>
<protein>
    <recommendedName>
        <fullName evidence="10">Major facilitator superfamily (MFS) profile domain-containing protein</fullName>
    </recommendedName>
</protein>
<evidence type="ECO:0000259" key="10">
    <source>
        <dbReference type="PROSITE" id="PS50850"/>
    </source>
</evidence>
<dbReference type="InterPro" id="IPR003663">
    <property type="entry name" value="Sugar/inositol_transpt"/>
</dbReference>
<dbReference type="PANTHER" id="PTHR48022">
    <property type="entry name" value="PLASTIDIC GLUCOSE TRANSPORTER 4"/>
    <property type="match status" value="1"/>
</dbReference>
<keyword evidence="5 9" id="KW-1133">Transmembrane helix</keyword>
<name>A0AAD4HWU8_9PEZI</name>
<gene>
    <name evidence="11" type="ORF">NEMBOFW57_008089</name>
</gene>
<accession>A0AAD4HWU8</accession>
<proteinExistence type="inferred from homology"/>
<evidence type="ECO:0000256" key="8">
    <source>
        <dbReference type="SAM" id="MobiDB-lite"/>
    </source>
</evidence>
<evidence type="ECO:0000256" key="1">
    <source>
        <dbReference type="ARBA" id="ARBA00004141"/>
    </source>
</evidence>
<feature type="transmembrane region" description="Helical" evidence="9">
    <location>
        <begin position="346"/>
        <end position="365"/>
    </location>
</feature>
<dbReference type="InterPro" id="IPR020846">
    <property type="entry name" value="MFS_dom"/>
</dbReference>
<keyword evidence="6 9" id="KW-0472">Membrane</keyword>
<dbReference type="PANTHER" id="PTHR48022:SF51">
    <property type="entry name" value="ALPHA-GLUCOSIDE TRANSPORTER, PUTATIVE (AFU_ORTHOLOGUE AFUA_6G11920)-RELATED"/>
    <property type="match status" value="1"/>
</dbReference>
<comment type="subcellular location">
    <subcellularLocation>
        <location evidence="1">Membrane</location>
        <topology evidence="1">Multi-pass membrane protein</topology>
    </subcellularLocation>
</comment>
<evidence type="ECO:0000256" key="7">
    <source>
        <dbReference type="RuleBase" id="RU003346"/>
    </source>
</evidence>
<evidence type="ECO:0000256" key="5">
    <source>
        <dbReference type="ARBA" id="ARBA00022989"/>
    </source>
</evidence>